<protein>
    <submittedName>
        <fullName evidence="1">Uncharacterized protein</fullName>
    </submittedName>
</protein>
<organism evidence="1 2">
    <name type="scientific">Bifidobacterium pseudocatenulatum DSM 20438 = JCM 1200 = LMG 10505</name>
    <dbReference type="NCBI Taxonomy" id="547043"/>
    <lineage>
        <taxon>Bacteria</taxon>
        <taxon>Bacillati</taxon>
        <taxon>Actinomycetota</taxon>
        <taxon>Actinomycetes</taxon>
        <taxon>Bifidobacteriales</taxon>
        <taxon>Bifidobacteriaceae</taxon>
        <taxon>Bifidobacterium</taxon>
    </lineage>
</organism>
<proteinExistence type="predicted"/>
<accession>C0BQL8</accession>
<dbReference type="Proteomes" id="UP000003875">
    <property type="component" value="Unassembled WGS sequence"/>
</dbReference>
<dbReference type="AlphaFoldDB" id="C0BQL8"/>
<sequence length="45" mass="5210">MLTLRAKYTKKPETIRFQADVLYACLHVSCVSYVRFPSVMHHDGP</sequence>
<gene>
    <name evidence="1" type="ORF">BIFPSEUDO_02669</name>
</gene>
<dbReference type="EMBL" id="ABXX02000001">
    <property type="protein sequence ID" value="EEG71781.1"/>
    <property type="molecule type" value="Genomic_DNA"/>
</dbReference>
<reference evidence="1 2" key="1">
    <citation type="submission" date="2009-02" db="EMBL/GenBank/DDBJ databases">
        <title>Draft genome sequence of Bifidobacterium pseudocatenulatum (DSM 20438).</title>
        <authorList>
            <person name="Sudarsanam P."/>
            <person name="Ley R."/>
            <person name="Guruge J."/>
            <person name="Turnbaugh P.J."/>
            <person name="Mahowald M."/>
            <person name="Liep D."/>
            <person name="Gordon J."/>
        </authorList>
    </citation>
    <scope>NUCLEOTIDE SEQUENCE [LARGE SCALE GENOMIC DNA]</scope>
    <source>
        <strain evidence="1 2">DSM 20438</strain>
    </source>
</reference>
<reference evidence="1 2" key="2">
    <citation type="submission" date="2009-02" db="EMBL/GenBank/DDBJ databases">
        <authorList>
            <person name="Fulton L."/>
            <person name="Clifton S."/>
            <person name="Fulton B."/>
            <person name="Xu J."/>
            <person name="Minx P."/>
            <person name="Pepin K.H."/>
            <person name="Johnson M."/>
            <person name="Bhonagiri V."/>
            <person name="Nash W.E."/>
            <person name="Mardis E.R."/>
            <person name="Wilson R.K."/>
        </authorList>
    </citation>
    <scope>NUCLEOTIDE SEQUENCE [LARGE SCALE GENOMIC DNA]</scope>
    <source>
        <strain evidence="1 2">DSM 20438</strain>
    </source>
</reference>
<comment type="caution">
    <text evidence="1">The sequence shown here is derived from an EMBL/GenBank/DDBJ whole genome shotgun (WGS) entry which is preliminary data.</text>
</comment>
<name>C0BQL8_BIFPS</name>
<evidence type="ECO:0000313" key="2">
    <source>
        <dbReference type="Proteomes" id="UP000003875"/>
    </source>
</evidence>
<evidence type="ECO:0000313" key="1">
    <source>
        <dbReference type="EMBL" id="EEG71781.1"/>
    </source>
</evidence>